<name>A0A8S5RR88_9CAUD</name>
<organism evidence="2">
    <name type="scientific">Ackermannviridae sp</name>
    <dbReference type="NCBI Taxonomy" id="2831612"/>
    <lineage>
        <taxon>Viruses</taxon>
        <taxon>Duplodnaviria</taxon>
        <taxon>Heunggongvirae</taxon>
        <taxon>Uroviricota</taxon>
        <taxon>Caudoviricetes</taxon>
        <taxon>Pantevenvirales</taxon>
        <taxon>Ackermannviridae</taxon>
    </lineage>
</organism>
<reference evidence="2" key="1">
    <citation type="journal article" date="2021" name="Proc. Natl. Acad. Sci. U.S.A.">
        <title>A Catalog of Tens of Thousands of Viruses from Human Metagenomes Reveals Hidden Associations with Chronic Diseases.</title>
        <authorList>
            <person name="Tisza M.J."/>
            <person name="Buck C.B."/>
        </authorList>
    </citation>
    <scope>NUCLEOTIDE SEQUENCE</scope>
    <source>
        <strain evidence="2">CtuoI59</strain>
    </source>
</reference>
<evidence type="ECO:0000313" key="2">
    <source>
        <dbReference type="EMBL" id="DAE46940.1"/>
    </source>
</evidence>
<proteinExistence type="predicted"/>
<keyword evidence="1" id="KW-0812">Transmembrane</keyword>
<keyword evidence="1" id="KW-1133">Transmembrane helix</keyword>
<accession>A0A8S5RR88</accession>
<protein>
    <submittedName>
        <fullName evidence="2">Uncharacterized protein</fullName>
    </submittedName>
</protein>
<sequence>MRQEKKGNYCMYIVSLKRAAVKLGIVAGGVYTVAAVGQLQLVAAAVGIIITNALCGLILKQEENHYEKV</sequence>
<feature type="transmembrane region" description="Helical" evidence="1">
    <location>
        <begin position="20"/>
        <end position="36"/>
    </location>
</feature>
<evidence type="ECO:0000256" key="1">
    <source>
        <dbReference type="SAM" id="Phobius"/>
    </source>
</evidence>
<keyword evidence="1" id="KW-0472">Membrane</keyword>
<feature type="transmembrane region" description="Helical" evidence="1">
    <location>
        <begin position="42"/>
        <end position="59"/>
    </location>
</feature>
<dbReference type="EMBL" id="BK033130">
    <property type="protein sequence ID" value="DAE46940.1"/>
    <property type="molecule type" value="Genomic_DNA"/>
</dbReference>